<keyword evidence="2" id="KW-1185">Reference proteome</keyword>
<sequence length="62" mass="6922">YGLHRPSIDVTAKAQDLIRATSPKIEWPKDAMPSSSRPSDGHLESHVGSMCYVRCLYISPKH</sequence>
<proteinExistence type="predicted"/>
<organism evidence="1 2">
    <name type="scientific">Fusarium kuroshium</name>
    <dbReference type="NCBI Taxonomy" id="2010991"/>
    <lineage>
        <taxon>Eukaryota</taxon>
        <taxon>Fungi</taxon>
        <taxon>Dikarya</taxon>
        <taxon>Ascomycota</taxon>
        <taxon>Pezizomycotina</taxon>
        <taxon>Sordariomycetes</taxon>
        <taxon>Hypocreomycetidae</taxon>
        <taxon>Hypocreales</taxon>
        <taxon>Nectriaceae</taxon>
        <taxon>Fusarium</taxon>
        <taxon>Fusarium solani species complex</taxon>
    </lineage>
</organism>
<protein>
    <submittedName>
        <fullName evidence="1">Uncharacterized protein</fullName>
    </submittedName>
</protein>
<feature type="non-terminal residue" evidence="1">
    <location>
        <position position="1"/>
    </location>
</feature>
<evidence type="ECO:0000313" key="2">
    <source>
        <dbReference type="Proteomes" id="UP000277212"/>
    </source>
</evidence>
<reference evidence="1 2" key="1">
    <citation type="submission" date="2017-06" db="EMBL/GenBank/DDBJ databases">
        <title>Comparative genomic analysis of Ambrosia Fusariam Clade fungi.</title>
        <authorList>
            <person name="Stajich J.E."/>
            <person name="Carrillo J."/>
            <person name="Kijimoto T."/>
            <person name="Eskalen A."/>
            <person name="O'Donnell K."/>
            <person name="Kasson M."/>
        </authorList>
    </citation>
    <scope>NUCLEOTIDE SEQUENCE [LARGE SCALE GENOMIC DNA]</scope>
    <source>
        <strain evidence="1">UCR3666</strain>
    </source>
</reference>
<dbReference type="Proteomes" id="UP000277212">
    <property type="component" value="Unassembled WGS sequence"/>
</dbReference>
<evidence type="ECO:0000313" key="1">
    <source>
        <dbReference type="EMBL" id="RMI90954.1"/>
    </source>
</evidence>
<accession>A0A3M2QL54</accession>
<comment type="caution">
    <text evidence="1">The sequence shown here is derived from an EMBL/GenBank/DDBJ whole genome shotgun (WGS) entry which is preliminary data.</text>
</comment>
<name>A0A3M2QL54_9HYPO</name>
<dbReference type="EMBL" id="NKUJ01001303">
    <property type="protein sequence ID" value="RMI90954.1"/>
    <property type="molecule type" value="Genomic_DNA"/>
</dbReference>
<gene>
    <name evidence="1" type="ORF">CDV36_016623</name>
</gene>
<dbReference type="AlphaFoldDB" id="A0A3M2QL54"/>